<proteinExistence type="predicted"/>
<dbReference type="Pfam" id="PF03956">
    <property type="entry name" value="Lys_export"/>
    <property type="match status" value="1"/>
</dbReference>
<evidence type="ECO:0000313" key="2">
    <source>
        <dbReference type="EMBL" id="EXZ44697.1"/>
    </source>
</evidence>
<dbReference type="RefSeq" id="WP_005777620.1">
    <property type="nucleotide sequence ID" value="NZ_JGDM01000051.1"/>
</dbReference>
<protein>
    <recommendedName>
        <fullName evidence="4">DUF340 domain-containing protein</fullName>
    </recommendedName>
</protein>
<dbReference type="GO" id="GO:0015661">
    <property type="term" value="F:L-lysine efflux transmembrane transporter activity"/>
    <property type="evidence" value="ECO:0007669"/>
    <property type="project" value="InterPro"/>
</dbReference>
<accession>A0A015ZJZ3</accession>
<evidence type="ECO:0000313" key="3">
    <source>
        <dbReference type="Proteomes" id="UP000022272"/>
    </source>
</evidence>
<keyword evidence="1" id="KW-0812">Transmembrane</keyword>
<sequence length="92" mass="10047">MFSIISIMFLGIGIGYLLRNLKFLEKVEKSTSLTIFLLLFVLGLSIGSNSLIVNNLGKFGWQAIVLATSSILGSMLASFLVLRLFFKKGGKS</sequence>
<name>A0A015ZJZ3_BACFG</name>
<reference evidence="2 3" key="1">
    <citation type="submission" date="2014-02" db="EMBL/GenBank/DDBJ databases">
        <authorList>
            <person name="Sears C."/>
            <person name="Carroll K."/>
            <person name="Sack B.R."/>
            <person name="Qadri F."/>
            <person name="Myers L.L."/>
            <person name="Chung G.-T."/>
            <person name="Escheverria P."/>
            <person name="Fraser C.M."/>
            <person name="Sadzewicz L."/>
            <person name="Shefchek K.A."/>
            <person name="Tallon L."/>
            <person name="Das S.P."/>
            <person name="Daugherty S."/>
            <person name="Mongodin E.F."/>
        </authorList>
    </citation>
    <scope>NUCLEOTIDE SEQUENCE [LARGE SCALE GENOMIC DNA]</scope>
    <source>
        <strain evidence="2 3">2-F-2 #4</strain>
    </source>
</reference>
<keyword evidence="1" id="KW-0472">Membrane</keyword>
<organism evidence="2 3">
    <name type="scientific">Bacteroides fragilis str. 2-F-2 #4</name>
    <dbReference type="NCBI Taxonomy" id="1339280"/>
    <lineage>
        <taxon>Bacteria</taxon>
        <taxon>Pseudomonadati</taxon>
        <taxon>Bacteroidota</taxon>
        <taxon>Bacteroidia</taxon>
        <taxon>Bacteroidales</taxon>
        <taxon>Bacteroidaceae</taxon>
        <taxon>Bacteroides</taxon>
    </lineage>
</organism>
<gene>
    <name evidence="2" type="ORF">M076_2148</name>
</gene>
<dbReference type="PATRIC" id="fig|1339280.3.peg.2064"/>
<dbReference type="EMBL" id="JGDM01000051">
    <property type="protein sequence ID" value="EXZ44697.1"/>
    <property type="molecule type" value="Genomic_DNA"/>
</dbReference>
<feature type="transmembrane region" description="Helical" evidence="1">
    <location>
        <begin position="6"/>
        <end position="21"/>
    </location>
</feature>
<dbReference type="InterPro" id="IPR005642">
    <property type="entry name" value="LysO"/>
</dbReference>
<evidence type="ECO:0000256" key="1">
    <source>
        <dbReference type="SAM" id="Phobius"/>
    </source>
</evidence>
<dbReference type="Proteomes" id="UP000022272">
    <property type="component" value="Unassembled WGS sequence"/>
</dbReference>
<evidence type="ECO:0008006" key="4">
    <source>
        <dbReference type="Google" id="ProtNLM"/>
    </source>
</evidence>
<feature type="transmembrane region" description="Helical" evidence="1">
    <location>
        <begin position="33"/>
        <end position="53"/>
    </location>
</feature>
<feature type="transmembrane region" description="Helical" evidence="1">
    <location>
        <begin position="59"/>
        <end position="86"/>
    </location>
</feature>
<dbReference type="GeneID" id="99671612"/>
<keyword evidence="1" id="KW-1133">Transmembrane helix</keyword>
<comment type="caution">
    <text evidence="2">The sequence shown here is derived from an EMBL/GenBank/DDBJ whole genome shotgun (WGS) entry which is preliminary data.</text>
</comment>
<dbReference type="AlphaFoldDB" id="A0A015ZJZ3"/>